<sequence length="210" mass="24420">MKEMRSEPVELTLNISAEHATALQDLIQRTQWVELPFREAAPLLEAEWINHQNKDPAPKIFDRNLFFTPSLIVQSTDERRWNMPFTRILGILMSLEYQRDFNDRGESWFKSTVESLFEVMKELPPEHDLPFLNLLWAMNPGVADLIGTIARKGADATHRNNRKRKAEAQAEWQASGCGAIADFARRRHDAYYVTERTLASWISEHKKKLK</sequence>
<dbReference type="AlphaFoldDB" id="A0A1N6NY76"/>
<proteinExistence type="predicted"/>
<dbReference type="Proteomes" id="UP000185841">
    <property type="component" value="Unassembled WGS sequence"/>
</dbReference>
<organism evidence="1 2">
    <name type="scientific">Aquipseudomonas alcaligenes</name>
    <name type="common">Pseudomonas alcaligenes</name>
    <dbReference type="NCBI Taxonomy" id="43263"/>
    <lineage>
        <taxon>Bacteria</taxon>
        <taxon>Pseudomonadati</taxon>
        <taxon>Pseudomonadota</taxon>
        <taxon>Gammaproteobacteria</taxon>
        <taxon>Pseudomonadales</taxon>
        <taxon>Pseudomonadaceae</taxon>
        <taxon>Aquipseudomonas</taxon>
    </lineage>
</organism>
<gene>
    <name evidence="1" type="ORF">SAMN05878282_101625</name>
</gene>
<evidence type="ECO:0000313" key="1">
    <source>
        <dbReference type="EMBL" id="SIP96993.1"/>
    </source>
</evidence>
<dbReference type="EMBL" id="FTMP01000001">
    <property type="protein sequence ID" value="SIP96993.1"/>
    <property type="molecule type" value="Genomic_DNA"/>
</dbReference>
<evidence type="ECO:0000313" key="2">
    <source>
        <dbReference type="Proteomes" id="UP000185841"/>
    </source>
</evidence>
<name>A0A1N6NY76_AQUAC</name>
<accession>A0A1N6NY76</accession>
<protein>
    <submittedName>
        <fullName evidence="1">Uncharacterized protein</fullName>
    </submittedName>
</protein>
<reference evidence="1 2" key="1">
    <citation type="submission" date="2017-01" db="EMBL/GenBank/DDBJ databases">
        <authorList>
            <person name="Mah S.A."/>
            <person name="Swanson W.J."/>
            <person name="Moy G.W."/>
            <person name="Vacquier V.D."/>
        </authorList>
    </citation>
    <scope>NUCLEOTIDE SEQUENCE [LARGE SCALE GENOMIC DNA]</scope>
    <source>
        <strain evidence="1 2">RU36E</strain>
    </source>
</reference>
<dbReference type="RefSeq" id="WP_076423992.1">
    <property type="nucleotide sequence ID" value="NZ_FTMP01000001.1"/>
</dbReference>